<dbReference type="InterPro" id="IPR050187">
    <property type="entry name" value="Lipid_Phosphate_FormReg"/>
</dbReference>
<evidence type="ECO:0000256" key="9">
    <source>
        <dbReference type="ARBA" id="ARBA00023098"/>
    </source>
</evidence>
<name>A0A0C2EBD9_9BACT</name>
<evidence type="ECO:0000256" key="1">
    <source>
        <dbReference type="ARBA" id="ARBA00001946"/>
    </source>
</evidence>
<feature type="domain" description="DAGKc" evidence="12">
    <location>
        <begin position="1"/>
        <end position="128"/>
    </location>
</feature>
<dbReference type="PANTHER" id="PTHR12358:SF106">
    <property type="entry name" value="LIPID KINASE YEGS"/>
    <property type="match status" value="1"/>
</dbReference>
<evidence type="ECO:0000313" key="13">
    <source>
        <dbReference type="EMBL" id="KIH75913.1"/>
    </source>
</evidence>
<dbReference type="AlphaFoldDB" id="A0A0C2EBD9"/>
<dbReference type="Proteomes" id="UP000035068">
    <property type="component" value="Unassembled WGS sequence"/>
</dbReference>
<comment type="cofactor">
    <cofactor evidence="1">
        <name>Mg(2+)</name>
        <dbReference type="ChEBI" id="CHEBI:18420"/>
    </cofactor>
</comment>
<gene>
    <name evidence="13" type="ORF">GFER_13420</name>
</gene>
<keyword evidence="5" id="KW-0547">Nucleotide-binding</keyword>
<reference evidence="13 14" key="1">
    <citation type="submission" date="2014-12" db="EMBL/GenBank/DDBJ databases">
        <title>Genomes of Geoalkalibacter ferrihydriticus and Geoalkalibacter subterraneus, two haloalkaliphilic metal-reducing members of the Geobacteraceae.</title>
        <authorList>
            <person name="Badalamenti J.P."/>
            <person name="Torres C.I."/>
            <person name="Krajmalnik-Brown R."/>
            <person name="Bond D.R."/>
        </authorList>
    </citation>
    <scope>NUCLEOTIDE SEQUENCE [LARGE SCALE GENOMIC DNA]</scope>
    <source>
        <strain evidence="13 14">DSM 17813</strain>
    </source>
</reference>
<dbReference type="SUPFAM" id="SSF111331">
    <property type="entry name" value="NAD kinase/diacylglycerol kinase-like"/>
    <property type="match status" value="1"/>
</dbReference>
<dbReference type="InterPro" id="IPR001206">
    <property type="entry name" value="Diacylglycerol_kinase_cat_dom"/>
</dbReference>
<evidence type="ECO:0000256" key="2">
    <source>
        <dbReference type="ARBA" id="ARBA00022516"/>
    </source>
</evidence>
<keyword evidence="3" id="KW-0808">Transferase</keyword>
<dbReference type="GO" id="GO:0046872">
    <property type="term" value="F:metal ion binding"/>
    <property type="evidence" value="ECO:0007669"/>
    <property type="project" value="UniProtKB-KW"/>
</dbReference>
<dbReference type="GO" id="GO:0016301">
    <property type="term" value="F:kinase activity"/>
    <property type="evidence" value="ECO:0007669"/>
    <property type="project" value="UniProtKB-KW"/>
</dbReference>
<evidence type="ECO:0000259" key="12">
    <source>
        <dbReference type="PROSITE" id="PS50146"/>
    </source>
</evidence>
<evidence type="ECO:0000256" key="10">
    <source>
        <dbReference type="ARBA" id="ARBA00023209"/>
    </source>
</evidence>
<dbReference type="InterPro" id="IPR017438">
    <property type="entry name" value="ATP-NAD_kinase_N"/>
</dbReference>
<dbReference type="GO" id="GO:0005524">
    <property type="term" value="F:ATP binding"/>
    <property type="evidence" value="ECO:0007669"/>
    <property type="project" value="UniProtKB-KW"/>
</dbReference>
<dbReference type="Gene3D" id="2.60.200.40">
    <property type="match status" value="1"/>
</dbReference>
<dbReference type="Gene3D" id="3.40.50.10330">
    <property type="entry name" value="Probable inorganic polyphosphate/atp-NAD kinase, domain 1"/>
    <property type="match status" value="1"/>
</dbReference>
<evidence type="ECO:0000256" key="5">
    <source>
        <dbReference type="ARBA" id="ARBA00022741"/>
    </source>
</evidence>
<dbReference type="RefSeq" id="WP_040100227.1">
    <property type="nucleotide sequence ID" value="NZ_JWJD01000006.1"/>
</dbReference>
<proteinExistence type="predicted"/>
<keyword evidence="4" id="KW-0479">Metal-binding</keyword>
<dbReference type="NCBIfam" id="TIGR00147">
    <property type="entry name" value="YegS/Rv2252/BmrU family lipid kinase"/>
    <property type="match status" value="1"/>
</dbReference>
<accession>A0A0C2EBD9</accession>
<dbReference type="InterPro" id="IPR005218">
    <property type="entry name" value="Diacylglycerol/lipid_kinase"/>
</dbReference>
<organism evidence="13 14">
    <name type="scientific">Geoalkalibacter ferrihydriticus DSM 17813</name>
    <dbReference type="NCBI Taxonomy" id="1121915"/>
    <lineage>
        <taxon>Bacteria</taxon>
        <taxon>Pseudomonadati</taxon>
        <taxon>Thermodesulfobacteriota</taxon>
        <taxon>Desulfuromonadia</taxon>
        <taxon>Desulfuromonadales</taxon>
        <taxon>Geoalkalibacteraceae</taxon>
        <taxon>Geoalkalibacter</taxon>
    </lineage>
</organism>
<dbReference type="PROSITE" id="PS50146">
    <property type="entry name" value="DAGK"/>
    <property type="match status" value="1"/>
</dbReference>
<dbReference type="Pfam" id="PF19279">
    <property type="entry name" value="YegS_C"/>
    <property type="match status" value="1"/>
</dbReference>
<evidence type="ECO:0000256" key="7">
    <source>
        <dbReference type="ARBA" id="ARBA00022840"/>
    </source>
</evidence>
<keyword evidence="2" id="KW-0444">Lipid biosynthesis</keyword>
<protein>
    <recommendedName>
        <fullName evidence="12">DAGKc domain-containing protein</fullName>
    </recommendedName>
</protein>
<comment type="caution">
    <text evidence="13">The sequence shown here is derived from an EMBL/GenBank/DDBJ whole genome shotgun (WGS) entry which is preliminary data.</text>
</comment>
<keyword evidence="10" id="KW-0594">Phospholipid biosynthesis</keyword>
<dbReference type="InterPro" id="IPR016064">
    <property type="entry name" value="NAD/diacylglycerol_kinase_sf"/>
</dbReference>
<keyword evidence="7" id="KW-0067">ATP-binding</keyword>
<evidence type="ECO:0000256" key="4">
    <source>
        <dbReference type="ARBA" id="ARBA00022723"/>
    </source>
</evidence>
<keyword evidence="11" id="KW-1208">Phospholipid metabolism</keyword>
<evidence type="ECO:0000256" key="3">
    <source>
        <dbReference type="ARBA" id="ARBA00022679"/>
    </source>
</evidence>
<dbReference type="EMBL" id="JWJD01000006">
    <property type="protein sequence ID" value="KIH75913.1"/>
    <property type="molecule type" value="Genomic_DNA"/>
</dbReference>
<evidence type="ECO:0000256" key="6">
    <source>
        <dbReference type="ARBA" id="ARBA00022777"/>
    </source>
</evidence>
<dbReference type="GO" id="GO:0005886">
    <property type="term" value="C:plasma membrane"/>
    <property type="evidence" value="ECO:0007669"/>
    <property type="project" value="TreeGrafter"/>
</dbReference>
<evidence type="ECO:0000313" key="14">
    <source>
        <dbReference type="Proteomes" id="UP000035068"/>
    </source>
</evidence>
<keyword evidence="14" id="KW-1185">Reference proteome</keyword>
<keyword evidence="6" id="KW-0418">Kinase</keyword>
<dbReference type="InterPro" id="IPR045540">
    <property type="entry name" value="YegS/DAGK_C"/>
</dbReference>
<keyword evidence="8" id="KW-0460">Magnesium</keyword>
<evidence type="ECO:0000256" key="8">
    <source>
        <dbReference type="ARBA" id="ARBA00022842"/>
    </source>
</evidence>
<dbReference type="PANTHER" id="PTHR12358">
    <property type="entry name" value="SPHINGOSINE KINASE"/>
    <property type="match status" value="1"/>
</dbReference>
<dbReference type="GO" id="GO:0008654">
    <property type="term" value="P:phospholipid biosynthetic process"/>
    <property type="evidence" value="ECO:0007669"/>
    <property type="project" value="UniProtKB-KW"/>
</dbReference>
<dbReference type="SMART" id="SM00046">
    <property type="entry name" value="DAGKc"/>
    <property type="match status" value="1"/>
</dbReference>
<evidence type="ECO:0000256" key="11">
    <source>
        <dbReference type="ARBA" id="ARBA00023264"/>
    </source>
</evidence>
<sequence length="289" mass="31222">MRPIIVIANPIAGRRCPQRIEQSVAALRRRGAKVDVWYTQRRGDGLMLCQQAMAQNPRAVVAAGGDGTINEIINGLAGTAIPLGILPLGTANVFAREIGLSSNLEEAIAAICDGRAQRVHLGVAGNRHFLLMAGVGFDAQVVYKLDLGLKKMLGKLAYVLTGLRVLLAPPSQQLEIEVDGEILTGYGVIIGKSRHYGGDFKATPLAGLELPELDLCIFRRHGLLPLTRYIAGIARGRHLELPDVLYRKATQAYVRCALPLPVQADGDIIGRLPMEFTVARESLTILRPA</sequence>
<dbReference type="Pfam" id="PF00781">
    <property type="entry name" value="DAGK_cat"/>
    <property type="match status" value="1"/>
</dbReference>
<keyword evidence="9" id="KW-0443">Lipid metabolism</keyword>